<gene>
    <name evidence="3" type="ORF">R4Z09_29505</name>
</gene>
<dbReference type="InterPro" id="IPR007527">
    <property type="entry name" value="Znf_SWIM"/>
</dbReference>
<feature type="domain" description="SWIM-type" evidence="2">
    <location>
        <begin position="66"/>
        <end position="99"/>
    </location>
</feature>
<sequence length="534" mass="62805">MSQIPESFIEPLQWFSDELKGSLNTESSVDEAVVHKGFILFRQNSVSQLKLEQDAVLGTVQDVIPAKVRLDLNLPTLSECSCPTEGFCRHQMAVFFKILSHGGGSVSTWVDEWRKPLREKKEAKTFGLDRAKDLLKTAGYMKPDYNTWTNAFRESFDQIVGSGNPKPYLVNELFGVYTRRLKAGAPFKQEWKNLYMLIGSVISFEKLLELSINLEHDEAAVDRYYRHLFQNILDDIEDLSNRLSVQSMPFAFDEFIEQLKDDTLPLLLTDFPIEFDRVHLFRLLWSDLFKKKEWREDVKAQLAAVKDKSLPVRAGLAHLHILRREDDEALALIHPLDEEITPYLFYWLEQLETKRMEPFVVEFVGRIKDYLSWQNDYYACRQFMRMASQTITPYCVEANRLDLYEKALVQMLPYSFHDYEHYLFEKKEYEKWMELQTYVGFNFENVSKERIKTLTAESAPILLPLYHQAIQADIDGKNRDAYKAAVRKLKKLRTIYKKMKRIDDWNLYLELLLVRTKRLRAFQEECKRGKLIDA</sequence>
<keyword evidence="1" id="KW-0862">Zinc</keyword>
<evidence type="ECO:0000313" key="3">
    <source>
        <dbReference type="EMBL" id="WVX81242.1"/>
    </source>
</evidence>
<evidence type="ECO:0000256" key="1">
    <source>
        <dbReference type="PROSITE-ProRule" id="PRU00325"/>
    </source>
</evidence>
<accession>A0ABZ2CBV9</accession>
<name>A0ABZ2CBV9_9BACI</name>
<organism evidence="3 4">
    <name type="scientific">Niallia oryzisoli</name>
    <dbReference type="NCBI Taxonomy" id="1737571"/>
    <lineage>
        <taxon>Bacteria</taxon>
        <taxon>Bacillati</taxon>
        <taxon>Bacillota</taxon>
        <taxon>Bacilli</taxon>
        <taxon>Bacillales</taxon>
        <taxon>Bacillaceae</taxon>
        <taxon>Niallia</taxon>
    </lineage>
</organism>
<reference evidence="3 4" key="1">
    <citation type="submission" date="2023-10" db="EMBL/GenBank/DDBJ databases">
        <title>Niallia locisalis sp.nov. isolated from a salt pond sample.</title>
        <authorList>
            <person name="Li X.-J."/>
            <person name="Dong L."/>
        </authorList>
    </citation>
    <scope>NUCLEOTIDE SEQUENCE [LARGE SCALE GENOMIC DNA]</scope>
    <source>
        <strain evidence="3 4">DSM 29761</strain>
    </source>
</reference>
<dbReference type="Proteomes" id="UP001357223">
    <property type="component" value="Chromosome"/>
</dbReference>
<evidence type="ECO:0000313" key="4">
    <source>
        <dbReference type="Proteomes" id="UP001357223"/>
    </source>
</evidence>
<dbReference type="EMBL" id="CP137640">
    <property type="protein sequence ID" value="WVX81242.1"/>
    <property type="molecule type" value="Genomic_DNA"/>
</dbReference>
<protein>
    <submittedName>
        <fullName evidence="3">SWIM zinc finger family protein</fullName>
    </submittedName>
</protein>
<keyword evidence="1" id="KW-0479">Metal-binding</keyword>
<dbReference type="RefSeq" id="WP_338450172.1">
    <property type="nucleotide sequence ID" value="NZ_CP137640.1"/>
</dbReference>
<dbReference type="PROSITE" id="PS50966">
    <property type="entry name" value="ZF_SWIM"/>
    <property type="match status" value="1"/>
</dbReference>
<proteinExistence type="predicted"/>
<evidence type="ECO:0000259" key="2">
    <source>
        <dbReference type="PROSITE" id="PS50966"/>
    </source>
</evidence>
<keyword evidence="1" id="KW-0863">Zinc-finger</keyword>
<keyword evidence="4" id="KW-1185">Reference proteome</keyword>